<evidence type="ECO:0000256" key="4">
    <source>
        <dbReference type="SAM" id="MobiDB-lite"/>
    </source>
</evidence>
<accession>A0AAV1FL89</accession>
<dbReference type="EMBL" id="OY660871">
    <property type="protein sequence ID" value="CAJ1061893.1"/>
    <property type="molecule type" value="Genomic_DNA"/>
</dbReference>
<dbReference type="FunFam" id="1.10.340.70:FF:000001">
    <property type="entry name" value="Retrovirus-related Pol polyprotein from transposon gypsy-like Protein"/>
    <property type="match status" value="1"/>
</dbReference>
<proteinExistence type="predicted"/>
<dbReference type="Gene3D" id="4.10.60.10">
    <property type="entry name" value="Zinc finger, CCHC-type"/>
    <property type="match status" value="1"/>
</dbReference>
<dbReference type="GO" id="GO:0008270">
    <property type="term" value="F:zinc ion binding"/>
    <property type="evidence" value="ECO:0007669"/>
    <property type="project" value="UniProtKB-KW"/>
</dbReference>
<dbReference type="InterPro" id="IPR036875">
    <property type="entry name" value="Znf_CCHC_sf"/>
</dbReference>
<feature type="compositionally biased region" description="Basic and acidic residues" evidence="4">
    <location>
        <begin position="1338"/>
        <end position="1351"/>
    </location>
</feature>
<dbReference type="InterPro" id="IPR012337">
    <property type="entry name" value="RNaseH-like_sf"/>
</dbReference>
<keyword evidence="8" id="KW-1185">Reference proteome</keyword>
<evidence type="ECO:0000313" key="7">
    <source>
        <dbReference type="EMBL" id="CAJ1061893.1"/>
    </source>
</evidence>
<feature type="region of interest" description="Disordered" evidence="4">
    <location>
        <begin position="399"/>
        <end position="450"/>
    </location>
</feature>
<evidence type="ECO:0000259" key="6">
    <source>
        <dbReference type="PROSITE" id="PS50175"/>
    </source>
</evidence>
<dbReference type="CDD" id="cd00303">
    <property type="entry name" value="retropepsin_like"/>
    <property type="match status" value="1"/>
</dbReference>
<dbReference type="InterPro" id="IPR021109">
    <property type="entry name" value="Peptidase_aspartic_dom_sf"/>
</dbReference>
<evidence type="ECO:0000313" key="8">
    <source>
        <dbReference type="Proteomes" id="UP001178508"/>
    </source>
</evidence>
<dbReference type="Pfam" id="PF17921">
    <property type="entry name" value="Integrase_H2C2"/>
    <property type="match status" value="1"/>
</dbReference>
<name>A0AAV1FL89_XYRNO</name>
<evidence type="ECO:0000256" key="2">
    <source>
        <dbReference type="ARBA" id="ARBA00039658"/>
    </source>
</evidence>
<dbReference type="InterPro" id="IPR041588">
    <property type="entry name" value="Integrase_H2C2"/>
</dbReference>
<dbReference type="InterPro" id="IPR036397">
    <property type="entry name" value="RNaseH_sf"/>
</dbReference>
<dbReference type="SUPFAM" id="SSF50630">
    <property type="entry name" value="Acid proteases"/>
    <property type="match status" value="1"/>
</dbReference>
<dbReference type="PROSITE" id="PS50158">
    <property type="entry name" value="ZF_CCHC"/>
    <property type="match status" value="1"/>
</dbReference>
<dbReference type="SMART" id="SM00343">
    <property type="entry name" value="ZnF_C2HC"/>
    <property type="match status" value="1"/>
</dbReference>
<evidence type="ECO:0000259" key="5">
    <source>
        <dbReference type="PROSITE" id="PS50158"/>
    </source>
</evidence>
<feature type="domain" description="CCHC-type" evidence="5">
    <location>
        <begin position="460"/>
        <end position="475"/>
    </location>
</feature>
<dbReference type="PANTHER" id="PTHR37984">
    <property type="entry name" value="PROTEIN CBG26694"/>
    <property type="match status" value="1"/>
</dbReference>
<gene>
    <name evidence="7" type="ORF">XNOV1_A034877</name>
</gene>
<feature type="compositionally biased region" description="Polar residues" evidence="4">
    <location>
        <begin position="870"/>
        <end position="885"/>
    </location>
</feature>
<dbReference type="InterPro" id="IPR001878">
    <property type="entry name" value="Znf_CCHC"/>
</dbReference>
<dbReference type="Pfam" id="PF22938">
    <property type="entry name" value="Integrase_p58_C"/>
    <property type="match status" value="1"/>
</dbReference>
<feature type="region of interest" description="Disordered" evidence="4">
    <location>
        <begin position="861"/>
        <end position="885"/>
    </location>
</feature>
<dbReference type="GO" id="GO:0003676">
    <property type="term" value="F:nucleic acid binding"/>
    <property type="evidence" value="ECO:0007669"/>
    <property type="project" value="InterPro"/>
</dbReference>
<dbReference type="InterPro" id="IPR054465">
    <property type="entry name" value="Integrase_p58-like_C"/>
</dbReference>
<feature type="region of interest" description="Disordered" evidence="4">
    <location>
        <begin position="81"/>
        <end position="112"/>
    </location>
</feature>
<feature type="region of interest" description="Disordered" evidence="4">
    <location>
        <begin position="1253"/>
        <end position="1351"/>
    </location>
</feature>
<feature type="region of interest" description="Disordered" evidence="4">
    <location>
        <begin position="798"/>
        <end position="831"/>
    </location>
</feature>
<evidence type="ECO:0000256" key="1">
    <source>
        <dbReference type="ARBA" id="ARBA00022801"/>
    </source>
</evidence>
<dbReference type="PANTHER" id="PTHR37984:SF15">
    <property type="entry name" value="INTEGRASE CATALYTIC DOMAIN-CONTAINING PROTEIN"/>
    <property type="match status" value="1"/>
</dbReference>
<feature type="compositionally biased region" description="Low complexity" evidence="4">
    <location>
        <begin position="1290"/>
        <end position="1307"/>
    </location>
</feature>
<keyword evidence="3" id="KW-0479">Metal-binding</keyword>
<dbReference type="Proteomes" id="UP001178508">
    <property type="component" value="Chromosome 8"/>
</dbReference>
<sequence>MAARSDNYTASQDRAAGVIHTRNSKNPFVTDTTVTFGANVVDGGCVDYGWSPNNPFLASMKLSQAANGAADPTFLPRLDTAWPPTPPPSGSTNPFTKAAVQQGGDHGESAAPAGVNHTAATQLRPTEFTHITDQYINPFSKTNRDYFATSTPVFHAQAPFQTQTVPQIASHVPPHVTPSYAVQGQTYDHSFSRTDPPPLPPRSACHGGPIDISDDDGQRERIPTLQPGQFDGTGAWKDFIYQFESCAKANHWTEKTMAVQLKFSLTGAAGAIVHKNPRSAQWSYQRIVEEIEAAYGPCPEYAAAVGIELRQRTRKPGESLHALRDDIYEKVSIAYAGRGELEQDAIGVEIFTNALADAELVQKLLEEKPCTLAGAYNIARRYEATRRAAQTVAQLMRSGAANANERKTRAATVREDDNGPRSGEPERVAIGRTDQPKFLRQGRPHKTDSPKKLDFREIVCHNCSGIGHFQKNCPSPRQPKRTAANVTPAPVQAPASAPNTVTVSPRGQEEEEMCVQVTIYGLKICALLDSGARRNVFSLHRYNNLPAEARPPIQPSTAEVLQGVGPGSLVVLGEITTPVLIGNHVTNVIFIVADTAENTDVILGHPFLLQAKACLDYGRGKVTLFGKDIPRVVTSSGPEVHLVKVARRTVLEPGREYIVPGTTHLHPTAAGELMLSPAKSIVKRHHVLVARAVVQARRAASIPIRVFNPGATPITLKRGTVAGVLQPANVVEETGPCPSKVTAAPDRVPNHLQTLYAESCANLPEEDRWRLAELLTSYSDVFSTGPADLGRTSLVKHDILTTPGPPIKQQPRRMARDKQPSPSSERCHDKGVQCSLTDTPAAEALITIPPEQPLVGVVDTHKSDDHNHTSSHPSINRVSESPQSNLFSGWTHEQMRAAQMADPDLAPVWGWFEEEVGRPVWIDIAHCSPATKAYWAQWKRLYQKDGTLMRKFYGSDGKMFYPQILLPQGYRTAVMEQMHDGPVGGHFGVERTLARLQTRYYWYNMKDDVTLWCRTCTKCAAKARPKKTPQAAMGSVKVGAPMERIAVDLMGPLNETERQNRYILVVSDYFSKWVEAYPVPNQEAITVADKIHSSTGLSPNMMLFGREITEPIDLVVGSPPDSSSVVSLPEYVMQLRERLQLCHQLARETLGRSAERAKRQYDKNICQLQYKVGDAVWHLIKGTKAVKNKVKKFLPSYGGPYFIVGLLDDLVYRIQKSQRSKVKVVHHDKLKPYYSRTELDNTWVFQSADEWSPVEVSPPPADEDAAEPDIGPLSLWDAPSETQGAAVGASPDPCSSSPTPLSSSQSPDNISTPQLVEVDSRSHPPLSARPRRPQRACRAPERFGDWLFSKD</sequence>
<dbReference type="Gene3D" id="2.40.70.10">
    <property type="entry name" value="Acid Proteases"/>
    <property type="match status" value="1"/>
</dbReference>
<dbReference type="SUPFAM" id="SSF57756">
    <property type="entry name" value="Retrovirus zinc finger-like domains"/>
    <property type="match status" value="1"/>
</dbReference>
<feature type="domain" description="Peptidase A2" evidence="6">
    <location>
        <begin position="524"/>
        <end position="629"/>
    </location>
</feature>
<dbReference type="GO" id="GO:0004190">
    <property type="term" value="F:aspartic-type endopeptidase activity"/>
    <property type="evidence" value="ECO:0007669"/>
    <property type="project" value="InterPro"/>
</dbReference>
<dbReference type="Gene3D" id="3.30.420.10">
    <property type="entry name" value="Ribonuclease H-like superfamily/Ribonuclease H"/>
    <property type="match status" value="1"/>
</dbReference>
<feature type="compositionally biased region" description="Basic and acidic residues" evidence="4">
    <location>
        <begin position="404"/>
        <end position="437"/>
    </location>
</feature>
<evidence type="ECO:0000256" key="3">
    <source>
        <dbReference type="PROSITE-ProRule" id="PRU00047"/>
    </source>
</evidence>
<keyword evidence="3" id="KW-0863">Zinc-finger</keyword>
<reference evidence="7" key="1">
    <citation type="submission" date="2023-08" db="EMBL/GenBank/DDBJ databases">
        <authorList>
            <person name="Alioto T."/>
            <person name="Alioto T."/>
            <person name="Gomez Garrido J."/>
        </authorList>
    </citation>
    <scope>NUCLEOTIDE SEQUENCE</scope>
</reference>
<organism evidence="7 8">
    <name type="scientific">Xyrichtys novacula</name>
    <name type="common">Pearly razorfish</name>
    <name type="synonym">Hemipteronotus novacula</name>
    <dbReference type="NCBI Taxonomy" id="13765"/>
    <lineage>
        <taxon>Eukaryota</taxon>
        <taxon>Metazoa</taxon>
        <taxon>Chordata</taxon>
        <taxon>Craniata</taxon>
        <taxon>Vertebrata</taxon>
        <taxon>Euteleostomi</taxon>
        <taxon>Actinopterygii</taxon>
        <taxon>Neopterygii</taxon>
        <taxon>Teleostei</taxon>
        <taxon>Neoteleostei</taxon>
        <taxon>Acanthomorphata</taxon>
        <taxon>Eupercaria</taxon>
        <taxon>Labriformes</taxon>
        <taxon>Labridae</taxon>
        <taxon>Xyrichtys</taxon>
    </lineage>
</organism>
<keyword evidence="1" id="KW-0378">Hydrolase</keyword>
<protein>
    <recommendedName>
        <fullName evidence="2">Gypsy retrotransposon integrase-like protein 1</fullName>
    </recommendedName>
</protein>
<dbReference type="PROSITE" id="PS50175">
    <property type="entry name" value="ASP_PROT_RETROV"/>
    <property type="match status" value="1"/>
</dbReference>
<dbReference type="InterPro" id="IPR001995">
    <property type="entry name" value="Peptidase_A2_cat"/>
</dbReference>
<feature type="compositionally biased region" description="Basic and acidic residues" evidence="4">
    <location>
        <begin position="814"/>
        <end position="831"/>
    </location>
</feature>
<dbReference type="GO" id="GO:0006508">
    <property type="term" value="P:proteolysis"/>
    <property type="evidence" value="ECO:0007669"/>
    <property type="project" value="InterPro"/>
</dbReference>
<dbReference type="InterPro" id="IPR050951">
    <property type="entry name" value="Retrovirus_Pol_polyprotein"/>
</dbReference>
<dbReference type="Gene3D" id="1.10.340.70">
    <property type="match status" value="1"/>
</dbReference>
<dbReference type="SUPFAM" id="SSF53098">
    <property type="entry name" value="Ribonuclease H-like"/>
    <property type="match status" value="1"/>
</dbReference>
<keyword evidence="3" id="KW-0862">Zinc</keyword>